<dbReference type="EMBL" id="CAJNBJ010000016">
    <property type="protein sequence ID" value="CAE6755513.1"/>
    <property type="molecule type" value="Genomic_DNA"/>
</dbReference>
<evidence type="ECO:0000313" key="2">
    <source>
        <dbReference type="EMBL" id="CAE6755513.1"/>
    </source>
</evidence>
<evidence type="ECO:0000256" key="1">
    <source>
        <dbReference type="SAM" id="MobiDB-lite"/>
    </source>
</evidence>
<feature type="region of interest" description="Disordered" evidence="1">
    <location>
        <begin position="1"/>
        <end position="20"/>
    </location>
</feature>
<name>A0ABM8RJ13_9BACT</name>
<evidence type="ECO:0000313" key="3">
    <source>
        <dbReference type="Proteomes" id="UP000675880"/>
    </source>
</evidence>
<proteinExistence type="predicted"/>
<organism evidence="2 3">
    <name type="scientific">Nitrospira defluvii</name>
    <dbReference type="NCBI Taxonomy" id="330214"/>
    <lineage>
        <taxon>Bacteria</taxon>
        <taxon>Pseudomonadati</taxon>
        <taxon>Nitrospirota</taxon>
        <taxon>Nitrospiria</taxon>
        <taxon>Nitrospirales</taxon>
        <taxon>Nitrospiraceae</taxon>
        <taxon>Nitrospira</taxon>
    </lineage>
</organism>
<sequence length="42" mass="4448">MARPPACQVGIKPGDEFGGDVRHEITSVEGHMRTSRNVAALG</sequence>
<keyword evidence="3" id="KW-1185">Reference proteome</keyword>
<gene>
    <name evidence="2" type="ORF">NSPZN2_30383</name>
</gene>
<reference evidence="2 3" key="1">
    <citation type="submission" date="2021-02" db="EMBL/GenBank/DDBJ databases">
        <authorList>
            <person name="Han P."/>
        </authorList>
    </citation>
    <scope>NUCLEOTIDE SEQUENCE [LARGE SCALE GENOMIC DNA]</scope>
    <source>
        <strain evidence="2">Candidatus Nitrospira sp. ZN2</strain>
    </source>
</reference>
<dbReference type="Proteomes" id="UP000675880">
    <property type="component" value="Unassembled WGS sequence"/>
</dbReference>
<accession>A0ABM8RJ13</accession>
<protein>
    <submittedName>
        <fullName evidence="2">Uncharacterized protein</fullName>
    </submittedName>
</protein>
<comment type="caution">
    <text evidence="2">The sequence shown here is derived from an EMBL/GenBank/DDBJ whole genome shotgun (WGS) entry which is preliminary data.</text>
</comment>